<dbReference type="Proteomes" id="UP000035086">
    <property type="component" value="Chromosome"/>
</dbReference>
<accession>A0ABM5RVF3</accession>
<name>A0ABM5RVF3_PANPU</name>
<feature type="region of interest" description="Disordered" evidence="1">
    <location>
        <begin position="36"/>
        <end position="60"/>
    </location>
</feature>
<organism evidence="2 3">
    <name type="scientific">Pandoraea pulmonicola</name>
    <dbReference type="NCBI Taxonomy" id="93221"/>
    <lineage>
        <taxon>Bacteria</taxon>
        <taxon>Pseudomonadati</taxon>
        <taxon>Pseudomonadota</taxon>
        <taxon>Betaproteobacteria</taxon>
        <taxon>Burkholderiales</taxon>
        <taxon>Burkholderiaceae</taxon>
        <taxon>Pandoraea</taxon>
    </lineage>
</organism>
<keyword evidence="3" id="KW-1185">Reference proteome</keyword>
<proteinExistence type="predicted"/>
<evidence type="ECO:0000313" key="3">
    <source>
        <dbReference type="Proteomes" id="UP000035086"/>
    </source>
</evidence>
<gene>
    <name evidence="2" type="ORF">RO07_00995</name>
</gene>
<protein>
    <submittedName>
        <fullName evidence="2">Uncharacterized protein</fullName>
    </submittedName>
</protein>
<feature type="compositionally biased region" description="Basic residues" evidence="1">
    <location>
        <begin position="36"/>
        <end position="47"/>
    </location>
</feature>
<sequence>MIAASSQEVADASAINAALAATRPAVIGTSPACTMRRHGRSLKRSHRCSTPTVMSDDGPNFASDVTSMPCQPAICQPTSVTIIRFGPGAACPSANSALNSSDVIQ</sequence>
<evidence type="ECO:0000313" key="2">
    <source>
        <dbReference type="EMBL" id="AJC19427.1"/>
    </source>
</evidence>
<dbReference type="EMBL" id="CP010310">
    <property type="protein sequence ID" value="AJC19427.1"/>
    <property type="molecule type" value="Genomic_DNA"/>
</dbReference>
<reference evidence="2" key="1">
    <citation type="submission" date="2016-11" db="EMBL/GenBank/DDBJ databases">
        <title>Complete Genome Sequencing of Pandoraea pulmonicola DSM 16583.</title>
        <authorList>
            <person name="Chan K.-G."/>
        </authorList>
    </citation>
    <scope>NUCLEOTIDE SEQUENCE</scope>
    <source>
        <strain evidence="2">DSM 16583</strain>
    </source>
</reference>
<evidence type="ECO:0000256" key="1">
    <source>
        <dbReference type="SAM" id="MobiDB-lite"/>
    </source>
</evidence>